<organism evidence="1 2">
    <name type="scientific">Psychrosphaera algicola</name>
    <dbReference type="NCBI Taxonomy" id="3023714"/>
    <lineage>
        <taxon>Bacteria</taxon>
        <taxon>Pseudomonadati</taxon>
        <taxon>Pseudomonadota</taxon>
        <taxon>Gammaproteobacteria</taxon>
        <taxon>Alteromonadales</taxon>
        <taxon>Pseudoalteromonadaceae</taxon>
        <taxon>Psychrosphaera</taxon>
    </lineage>
</organism>
<reference evidence="1 2" key="1">
    <citation type="submission" date="2023-01" db="EMBL/GenBank/DDBJ databases">
        <title>Psychrosphaera sp. nov., isolated from marine algae.</title>
        <authorList>
            <person name="Bayburt H."/>
            <person name="Choi B.J."/>
            <person name="Kim J.M."/>
            <person name="Choi D.G."/>
            <person name="Jeon C.O."/>
        </authorList>
    </citation>
    <scope>NUCLEOTIDE SEQUENCE [LARGE SCALE GENOMIC DNA]</scope>
    <source>
        <strain evidence="1 2">G1-22</strain>
    </source>
</reference>
<keyword evidence="2" id="KW-1185">Reference proteome</keyword>
<proteinExistence type="predicted"/>
<evidence type="ECO:0000313" key="1">
    <source>
        <dbReference type="EMBL" id="MDC2889336.1"/>
    </source>
</evidence>
<dbReference type="EMBL" id="JAQOMS010000002">
    <property type="protein sequence ID" value="MDC2889336.1"/>
    <property type="molecule type" value="Genomic_DNA"/>
</dbReference>
<accession>A0ABT5FCR3</accession>
<comment type="caution">
    <text evidence="1">The sequence shown here is derived from an EMBL/GenBank/DDBJ whole genome shotgun (WGS) entry which is preliminary data.</text>
</comment>
<dbReference type="RefSeq" id="WP_272180791.1">
    <property type="nucleotide sequence ID" value="NZ_JAQOMS010000002.1"/>
</dbReference>
<protein>
    <submittedName>
        <fullName evidence="1">Uncharacterized protein</fullName>
    </submittedName>
</protein>
<name>A0ABT5FCR3_9GAMM</name>
<dbReference type="Proteomes" id="UP001528411">
    <property type="component" value="Unassembled WGS sequence"/>
</dbReference>
<gene>
    <name evidence="1" type="ORF">PN838_11770</name>
</gene>
<evidence type="ECO:0000313" key="2">
    <source>
        <dbReference type="Proteomes" id="UP001528411"/>
    </source>
</evidence>
<sequence>MADQSIGAKLGVAADAIKQFGGEIIEDATFMAGDVLATTLAGSKLPETPEEYAALAERGTEIIRLGHAGKGNELSYAEAWYIYKNAPKGFELTVDGRVVGDIGGKMATPFPLDSLKVHGHISLNAQGRIKPGMYDFDPVVMSNPNNSLRIYIRNELNQIAIRQHGAGNPYLIKYSYDDKDFK</sequence>